<evidence type="ECO:0000313" key="2">
    <source>
        <dbReference type="Proteomes" id="UP000291831"/>
    </source>
</evidence>
<protein>
    <submittedName>
        <fullName evidence="1">Uncharacterized protein</fullName>
    </submittedName>
</protein>
<name>A0A8B3S0K1_9EURY</name>
<dbReference type="Proteomes" id="UP000291831">
    <property type="component" value="Unassembled WGS sequence"/>
</dbReference>
<gene>
    <name evidence="1" type="ORF">AEth_01256</name>
</gene>
<accession>A0A8B3S0K1</accession>
<dbReference type="AlphaFoldDB" id="A0A8B3S0K1"/>
<sequence>MSSGVSVSSSVVENVVIRNFYYIKKGSFVKQPDLSYRTWLLSSFGDTVKCKTYIKRSLDLIHTLLQPDHASNKNYLPRTLFTLVPIS</sequence>
<comment type="caution">
    <text evidence="1">The sequence shown here is derived from an EMBL/GenBank/DDBJ whole genome shotgun (WGS) entry which is preliminary data.</text>
</comment>
<evidence type="ECO:0000313" key="1">
    <source>
        <dbReference type="EMBL" id="RZB29288.1"/>
    </source>
</evidence>
<dbReference type="EMBL" id="RPGO01000029">
    <property type="protein sequence ID" value="RZB29288.1"/>
    <property type="molecule type" value="Genomic_DNA"/>
</dbReference>
<proteinExistence type="predicted"/>
<organism evidence="1 2">
    <name type="scientific">Candidatus Argoarchaeum ethanivorans</name>
    <dbReference type="NCBI Taxonomy" id="2608793"/>
    <lineage>
        <taxon>Archaea</taxon>
        <taxon>Methanobacteriati</taxon>
        <taxon>Methanobacteriota</taxon>
        <taxon>Stenosarchaea group</taxon>
        <taxon>Methanomicrobia</taxon>
        <taxon>Methanosarcinales</taxon>
        <taxon>Methanosarcinales incertae sedis</taxon>
        <taxon>GOM Arc I cluster</taxon>
        <taxon>Candidatus Argoarchaeum</taxon>
    </lineage>
</organism>
<reference evidence="2" key="1">
    <citation type="submission" date="2019-01" db="EMBL/GenBank/DDBJ databases">
        <title>Anaerobic oxidation of ethane by archaea from a marine hydrocarbon seep.</title>
        <authorList>
            <person name="Musat F."/>
        </authorList>
    </citation>
    <scope>NUCLEOTIDE SEQUENCE [LARGE SCALE GENOMIC DNA]</scope>
</reference>